<dbReference type="PROSITE" id="PS50994">
    <property type="entry name" value="INTEGRASE"/>
    <property type="match status" value="1"/>
</dbReference>
<dbReference type="EMBL" id="QSJI01000002">
    <property type="protein sequence ID" value="RHD56426.1"/>
    <property type="molecule type" value="Genomic_DNA"/>
</dbReference>
<protein>
    <submittedName>
        <fullName evidence="4">IS3 family transposase</fullName>
    </submittedName>
</protein>
<evidence type="ECO:0000313" key="4">
    <source>
        <dbReference type="EMBL" id="RHD56426.1"/>
    </source>
</evidence>
<sequence length="489" mass="53691">MAVAQFAVRPIAEPPLAGGSAFCAVVATVHLGKAPNTYGGTQIPIAARKLTMNYLRSTSSRDCGHKVGRLWGVGAEVRMYDRDTVELFLMALDEGMNVARAGREVGIPEDTARRWAAGGLPHCHPGGTRASGRIAGSAKPSKRRKPVPEASPYDPPKSGPLAGMTRNQIENLLLKAVLDDLKGGGSHPLSTPMRSRCELGERLRRATGLPTSEIIRFLEIPRSTWYYHRANPRAADPLARLRPLVAGAFDRCGRRGYRAVHAELRRAGTRVSEKLVRRVMREDGLAARRRRRRRYSSYAGEVSPAPPNLPLRPDGTHAFRAARPNELWVTDLTEFRLPGDAGKVYLNAVVDCHDGRPAGWAVGTSPDSALANESLERACAGLSPGERPVIHSDRGWHYRWPGWVSICERAGLVRSMSRKGMSCDNARAEGFFGLLKQEFFYAGDWSGATAEGFMAALDAWLAWFRAGRISEALGWMTPDEYRLSRGYAL</sequence>
<dbReference type="InterPro" id="IPR025948">
    <property type="entry name" value="HTH-like_dom"/>
</dbReference>
<dbReference type="InterPro" id="IPR036397">
    <property type="entry name" value="RNaseH_sf"/>
</dbReference>
<gene>
    <name evidence="4" type="ORF">DW787_02380</name>
</gene>
<dbReference type="NCBIfam" id="NF033516">
    <property type="entry name" value="transpos_IS3"/>
    <property type="match status" value="1"/>
</dbReference>
<dbReference type="Pfam" id="PF00665">
    <property type="entry name" value="rve"/>
    <property type="match status" value="1"/>
</dbReference>
<feature type="domain" description="Integrase catalytic" evidence="3">
    <location>
        <begin position="320"/>
        <end position="486"/>
    </location>
</feature>
<feature type="region of interest" description="Disordered" evidence="2">
    <location>
        <begin position="119"/>
        <end position="162"/>
    </location>
</feature>
<dbReference type="InterPro" id="IPR050900">
    <property type="entry name" value="Transposase_IS3/IS150/IS904"/>
</dbReference>
<dbReference type="PANTHER" id="PTHR46889:SF4">
    <property type="entry name" value="TRANSPOSASE INSO FOR INSERTION SEQUENCE ELEMENT IS911B-RELATED"/>
    <property type="match status" value="1"/>
</dbReference>
<dbReference type="InterPro" id="IPR001584">
    <property type="entry name" value="Integrase_cat-core"/>
</dbReference>
<organism evidence="4 5">
    <name type="scientific">Collinsella intestinalis</name>
    <dbReference type="NCBI Taxonomy" id="147207"/>
    <lineage>
        <taxon>Bacteria</taxon>
        <taxon>Bacillati</taxon>
        <taxon>Actinomycetota</taxon>
        <taxon>Coriobacteriia</taxon>
        <taxon>Coriobacteriales</taxon>
        <taxon>Coriobacteriaceae</taxon>
        <taxon>Collinsella</taxon>
    </lineage>
</organism>
<comment type="caution">
    <text evidence="4">The sequence shown here is derived from an EMBL/GenBank/DDBJ whole genome shotgun (WGS) entry which is preliminary data.</text>
</comment>
<proteinExistence type="predicted"/>
<dbReference type="PANTHER" id="PTHR46889">
    <property type="entry name" value="TRANSPOSASE INSF FOR INSERTION SEQUENCE IS3B-RELATED"/>
    <property type="match status" value="1"/>
</dbReference>
<dbReference type="Pfam" id="PF13276">
    <property type="entry name" value="HTH_21"/>
    <property type="match status" value="1"/>
</dbReference>
<dbReference type="GO" id="GO:0015074">
    <property type="term" value="P:DNA integration"/>
    <property type="evidence" value="ECO:0007669"/>
    <property type="project" value="InterPro"/>
</dbReference>
<name>A0A414FXW1_9ACTN</name>
<comment type="function">
    <text evidence="1">Involved in the transposition of the insertion sequence.</text>
</comment>
<evidence type="ECO:0000313" key="5">
    <source>
        <dbReference type="Proteomes" id="UP000286050"/>
    </source>
</evidence>
<evidence type="ECO:0000256" key="1">
    <source>
        <dbReference type="ARBA" id="ARBA00002286"/>
    </source>
</evidence>
<dbReference type="InterPro" id="IPR048020">
    <property type="entry name" value="Transpos_IS3"/>
</dbReference>
<dbReference type="SUPFAM" id="SSF53098">
    <property type="entry name" value="Ribonuclease H-like"/>
    <property type="match status" value="1"/>
</dbReference>
<reference evidence="4 5" key="1">
    <citation type="submission" date="2018-08" db="EMBL/GenBank/DDBJ databases">
        <title>A genome reference for cultivated species of the human gut microbiota.</title>
        <authorList>
            <person name="Zou Y."/>
            <person name="Xue W."/>
            <person name="Luo G."/>
        </authorList>
    </citation>
    <scope>NUCLEOTIDE SEQUENCE [LARGE SCALE GENOMIC DNA]</scope>
    <source>
        <strain evidence="4 5">AM30-5LB</strain>
    </source>
</reference>
<dbReference type="Gene3D" id="3.30.420.10">
    <property type="entry name" value="Ribonuclease H-like superfamily/Ribonuclease H"/>
    <property type="match status" value="1"/>
</dbReference>
<evidence type="ECO:0000256" key="2">
    <source>
        <dbReference type="SAM" id="MobiDB-lite"/>
    </source>
</evidence>
<accession>A0A414FXW1</accession>
<dbReference type="Proteomes" id="UP000286050">
    <property type="component" value="Unassembled WGS sequence"/>
</dbReference>
<evidence type="ECO:0000259" key="3">
    <source>
        <dbReference type="PROSITE" id="PS50994"/>
    </source>
</evidence>
<dbReference type="GO" id="GO:0003676">
    <property type="term" value="F:nucleic acid binding"/>
    <property type="evidence" value="ECO:0007669"/>
    <property type="project" value="InterPro"/>
</dbReference>
<dbReference type="AlphaFoldDB" id="A0A414FXW1"/>
<dbReference type="InterPro" id="IPR012337">
    <property type="entry name" value="RNaseH-like_sf"/>
</dbReference>